<dbReference type="PANTHER" id="PTHR15933:SF20">
    <property type="entry name" value="F-BOX DOMAIN-CONTAINING PROTEIN"/>
    <property type="match status" value="1"/>
</dbReference>
<dbReference type="SMART" id="SM00256">
    <property type="entry name" value="FBOX"/>
    <property type="match status" value="1"/>
</dbReference>
<keyword evidence="4 5" id="KW-0862">Zinc</keyword>
<evidence type="ECO:0000313" key="10">
    <source>
        <dbReference type="Proteomes" id="UP001634394"/>
    </source>
</evidence>
<dbReference type="PANTHER" id="PTHR15933">
    <property type="entry name" value="PROTEIN CBG16327"/>
    <property type="match status" value="1"/>
</dbReference>
<evidence type="ECO:0000259" key="8">
    <source>
        <dbReference type="PROSITE" id="PS50181"/>
    </source>
</evidence>
<evidence type="ECO:0008006" key="11">
    <source>
        <dbReference type="Google" id="ProtNLM"/>
    </source>
</evidence>
<keyword evidence="1 5" id="KW-0479">Metal-binding</keyword>
<keyword evidence="2 5" id="KW-0863">Zinc-finger</keyword>
<dbReference type="InterPro" id="IPR001293">
    <property type="entry name" value="Znf_TRAF"/>
</dbReference>
<gene>
    <name evidence="9" type="ORF">ACJMK2_020247</name>
</gene>
<evidence type="ECO:0000256" key="4">
    <source>
        <dbReference type="ARBA" id="ARBA00022833"/>
    </source>
</evidence>
<comment type="caution">
    <text evidence="9">The sequence shown here is derived from an EMBL/GenBank/DDBJ whole genome shotgun (WGS) entry which is preliminary data.</text>
</comment>
<feature type="domain" description="F-box" evidence="8">
    <location>
        <begin position="498"/>
        <end position="552"/>
    </location>
</feature>
<dbReference type="SUPFAM" id="SSF81383">
    <property type="entry name" value="F-box domain"/>
    <property type="match status" value="1"/>
</dbReference>
<feature type="region of interest" description="Disordered" evidence="6">
    <location>
        <begin position="258"/>
        <end position="293"/>
    </location>
</feature>
<reference evidence="9 10" key="1">
    <citation type="submission" date="2024-11" db="EMBL/GenBank/DDBJ databases">
        <title>Chromosome-level genome assembly of the freshwater bivalve Anodonta woodiana.</title>
        <authorList>
            <person name="Chen X."/>
        </authorList>
    </citation>
    <scope>NUCLEOTIDE SEQUENCE [LARGE SCALE GENOMIC DNA]</scope>
    <source>
        <strain evidence="9">MN2024</strain>
        <tissue evidence="9">Gills</tissue>
    </source>
</reference>
<evidence type="ECO:0000256" key="2">
    <source>
        <dbReference type="ARBA" id="ARBA00022771"/>
    </source>
</evidence>
<evidence type="ECO:0000256" key="1">
    <source>
        <dbReference type="ARBA" id="ARBA00022723"/>
    </source>
</evidence>
<dbReference type="Gene3D" id="1.20.1280.50">
    <property type="match status" value="1"/>
</dbReference>
<dbReference type="InterPro" id="IPR031890">
    <property type="entry name" value="Fbxo30/Fbxo40"/>
</dbReference>
<evidence type="ECO:0000256" key="5">
    <source>
        <dbReference type="PROSITE-ProRule" id="PRU00207"/>
    </source>
</evidence>
<keyword evidence="3" id="KW-0833">Ubl conjugation pathway</keyword>
<protein>
    <recommendedName>
        <fullName evidence="11">F-box only protein 30</fullName>
    </recommendedName>
</protein>
<dbReference type="InterPro" id="IPR043013">
    <property type="entry name" value="Znf_TRAF_N"/>
</dbReference>
<dbReference type="SUPFAM" id="SSF49599">
    <property type="entry name" value="TRAF domain-like"/>
    <property type="match status" value="1"/>
</dbReference>
<sequence>MKNTSTKTTELDALDQGLSQMHRHCEMCFLRNCNITPDEINSCEMSDCPQCCGARLHLCKINDHSIVCLKEKVHCINYAYGCPIEMQREKLKFHLNVCPASVIPCSIQWNRWPMHSSDEGWRAPLPLDNPHVRCTQLDVALAMRDQRMLMKSFKVPKRTRKILCNSLTQKFPPVPFHSSYVYVDSDSEGTSHTMSDEDEGVPWDKSRPKPGLQETICSHLRSPIKKAPDSVKATIDYSFGKQGLSKLAELYRQQEEENKKHLQMMENGPMESETKNSESKSHTSSNRSLDSSSKLLSQFDDGSVSMGAVGGKTNDRKCEISIYKTKKKLHEILGLDLNVQYLPSYLAKPVKMFTFMCSQEFRRDEYPWHEKNFHNDIQHNLNGWLEQRCPLSYLGCCFTFRRLSPTVPCSRVIHSTLHESLGLESLTDMYQQDDDIIYPLDCLNDNNHDLVTAESRLREATPEVYTSYKFDSDVKIVPKYKSYFSRETSPAFIPPEQCDILTSLPFEILQKIAQHLDSFSLISLSVTSRRLRDVCCSILDKKGIVCLVWEKQKSGQQEPFLWNVAYKRWSFSTSFTPITAWKINQSCLSAVSEHLKICPFNQPDLKNIKTEPFKAINLE</sequence>
<name>A0ABD3U1V4_SINWO</name>
<dbReference type="InterPro" id="IPR036047">
    <property type="entry name" value="F-box-like_dom_sf"/>
</dbReference>
<proteinExistence type="predicted"/>
<dbReference type="PROSITE" id="PS50181">
    <property type="entry name" value="FBOX"/>
    <property type="match status" value="1"/>
</dbReference>
<organism evidence="9 10">
    <name type="scientific">Sinanodonta woodiana</name>
    <name type="common">Chinese pond mussel</name>
    <name type="synonym">Anodonta woodiana</name>
    <dbReference type="NCBI Taxonomy" id="1069815"/>
    <lineage>
        <taxon>Eukaryota</taxon>
        <taxon>Metazoa</taxon>
        <taxon>Spiralia</taxon>
        <taxon>Lophotrochozoa</taxon>
        <taxon>Mollusca</taxon>
        <taxon>Bivalvia</taxon>
        <taxon>Autobranchia</taxon>
        <taxon>Heteroconchia</taxon>
        <taxon>Palaeoheterodonta</taxon>
        <taxon>Unionida</taxon>
        <taxon>Unionoidea</taxon>
        <taxon>Unionidae</taxon>
        <taxon>Unioninae</taxon>
        <taxon>Sinanodonta</taxon>
    </lineage>
</organism>
<evidence type="ECO:0000256" key="3">
    <source>
        <dbReference type="ARBA" id="ARBA00022786"/>
    </source>
</evidence>
<feature type="region of interest" description="Disordered" evidence="6">
    <location>
        <begin position="187"/>
        <end position="221"/>
    </location>
</feature>
<evidence type="ECO:0000259" key="7">
    <source>
        <dbReference type="PROSITE" id="PS50145"/>
    </source>
</evidence>
<dbReference type="PROSITE" id="PS50145">
    <property type="entry name" value="ZF_TRAF"/>
    <property type="match status" value="1"/>
</dbReference>
<dbReference type="Pfam" id="PF15966">
    <property type="entry name" value="F-box_4"/>
    <property type="match status" value="1"/>
</dbReference>
<keyword evidence="10" id="KW-1185">Reference proteome</keyword>
<feature type="domain" description="TRAF-type" evidence="7">
    <location>
        <begin position="64"/>
        <end position="106"/>
    </location>
</feature>
<feature type="compositionally biased region" description="Basic and acidic residues" evidence="6">
    <location>
        <begin position="272"/>
        <end position="281"/>
    </location>
</feature>
<dbReference type="Gene3D" id="3.30.40.150">
    <property type="entry name" value="TRAF-like zinc-finger, N-terminal subdomain"/>
    <property type="match status" value="1"/>
</dbReference>
<dbReference type="Pfam" id="PF15965">
    <property type="entry name" value="zf-TRAF_2"/>
    <property type="match status" value="1"/>
</dbReference>
<feature type="compositionally biased region" description="Low complexity" evidence="6">
    <location>
        <begin position="282"/>
        <end position="293"/>
    </location>
</feature>
<dbReference type="Proteomes" id="UP001634394">
    <property type="component" value="Unassembled WGS sequence"/>
</dbReference>
<evidence type="ECO:0000256" key="6">
    <source>
        <dbReference type="SAM" id="MobiDB-lite"/>
    </source>
</evidence>
<dbReference type="AlphaFoldDB" id="A0ABD3U1V4"/>
<dbReference type="GO" id="GO:0008270">
    <property type="term" value="F:zinc ion binding"/>
    <property type="evidence" value="ECO:0007669"/>
    <property type="project" value="UniProtKB-KW"/>
</dbReference>
<feature type="zinc finger region" description="TRAF-type" evidence="5">
    <location>
        <begin position="64"/>
        <end position="106"/>
    </location>
</feature>
<dbReference type="EMBL" id="JBJQND010000017">
    <property type="protein sequence ID" value="KAL3842208.1"/>
    <property type="molecule type" value="Genomic_DNA"/>
</dbReference>
<accession>A0ABD3U1V4</accession>
<dbReference type="InterPro" id="IPR001810">
    <property type="entry name" value="F-box_dom"/>
</dbReference>
<evidence type="ECO:0000313" key="9">
    <source>
        <dbReference type="EMBL" id="KAL3842208.1"/>
    </source>
</evidence>